<evidence type="ECO:0000313" key="5">
    <source>
        <dbReference type="EMBL" id="SPJ24053.1"/>
    </source>
</evidence>
<dbReference type="GO" id="GO:0016829">
    <property type="term" value="F:lyase activity"/>
    <property type="evidence" value="ECO:0007669"/>
    <property type="project" value="UniProtKB-KW"/>
</dbReference>
<dbReference type="PANTHER" id="PTHR43176">
    <property type="entry name" value="3-HYDROXYISOBUTYRYL-COA HYDROLASE-RELATED"/>
    <property type="match status" value="1"/>
</dbReference>
<dbReference type="OrthoDB" id="9790967at2"/>
<keyword evidence="5" id="KW-0456">Lyase</keyword>
<dbReference type="EMBL" id="ONZF01000003">
    <property type="protein sequence ID" value="SPJ24053.1"/>
    <property type="molecule type" value="Genomic_DNA"/>
</dbReference>
<dbReference type="Proteomes" id="UP000244912">
    <property type="component" value="Unassembled WGS sequence"/>
</dbReference>
<dbReference type="GO" id="GO:0006574">
    <property type="term" value="P:L-valine catabolic process"/>
    <property type="evidence" value="ECO:0007669"/>
    <property type="project" value="TreeGrafter"/>
</dbReference>
<evidence type="ECO:0000256" key="3">
    <source>
        <dbReference type="ARBA" id="ARBA00022801"/>
    </source>
</evidence>
<organism evidence="5 6">
    <name type="scientific">Palleronia abyssalis</name>
    <dbReference type="NCBI Taxonomy" id="1501240"/>
    <lineage>
        <taxon>Bacteria</taxon>
        <taxon>Pseudomonadati</taxon>
        <taxon>Pseudomonadota</taxon>
        <taxon>Alphaproteobacteria</taxon>
        <taxon>Rhodobacterales</taxon>
        <taxon>Roseobacteraceae</taxon>
        <taxon>Palleronia</taxon>
    </lineage>
</organism>
<keyword evidence="3" id="KW-0378">Hydrolase</keyword>
<dbReference type="GO" id="GO:0005829">
    <property type="term" value="C:cytosol"/>
    <property type="evidence" value="ECO:0007669"/>
    <property type="project" value="TreeGrafter"/>
</dbReference>
<dbReference type="CDD" id="cd06558">
    <property type="entry name" value="crotonase-like"/>
    <property type="match status" value="1"/>
</dbReference>
<dbReference type="AlphaFoldDB" id="A0A2R8BVA6"/>
<gene>
    <name evidence="5" type="primary">crt</name>
    <name evidence="5" type="ORF">PAA8504_01878</name>
</gene>
<dbReference type="Gene3D" id="3.90.226.10">
    <property type="entry name" value="2-enoyl-CoA Hydratase, Chain A, domain 1"/>
    <property type="match status" value="1"/>
</dbReference>
<evidence type="ECO:0000313" key="6">
    <source>
        <dbReference type="Proteomes" id="UP000244912"/>
    </source>
</evidence>
<dbReference type="InterPro" id="IPR029045">
    <property type="entry name" value="ClpP/crotonase-like_dom_sf"/>
</dbReference>
<dbReference type="EC" id="3.1.2.4" evidence="2"/>
<evidence type="ECO:0000259" key="4">
    <source>
        <dbReference type="Pfam" id="PF16113"/>
    </source>
</evidence>
<reference evidence="5 6" key="1">
    <citation type="submission" date="2018-03" db="EMBL/GenBank/DDBJ databases">
        <authorList>
            <person name="Keele B.F."/>
        </authorList>
    </citation>
    <scope>NUCLEOTIDE SEQUENCE [LARGE SCALE GENOMIC DNA]</scope>
    <source>
        <strain evidence="5 6">CECT 8504</strain>
    </source>
</reference>
<dbReference type="PANTHER" id="PTHR43176:SF3">
    <property type="entry name" value="3-HYDROXYISOBUTYRYL-COA HYDROLASE, MITOCHONDRIAL"/>
    <property type="match status" value="1"/>
</dbReference>
<protein>
    <recommendedName>
        <fullName evidence="2">3-hydroxyisobutyryl-CoA hydrolase</fullName>
        <ecNumber evidence="2">3.1.2.4</ecNumber>
    </recommendedName>
</protein>
<proteinExistence type="predicted"/>
<evidence type="ECO:0000256" key="1">
    <source>
        <dbReference type="ARBA" id="ARBA00001709"/>
    </source>
</evidence>
<sequence>MSDLNIRIEGCAGRITLTRPKALNALTHEMGLEIERALDAWEGDAAVALVLIDAEGEKAFCAGGDIAAIHRNGSSGNYEATRAFWRDEYRMNARIRTYPKPVVALMQGFAMGGGVGLGCHAAHRVVGESTRIAMPECGIGLIPDAGGSFLLSRAPGRLGEYLGTTGDRMGPACAIHAGFANRFVPEELWSDLTARLCETGDPGIIADMAQDPGDSPLAARQDQIDADFAVPRMADVQADPDTMKALSRLSPLSSELSLRLIREVRSLTQIEDALELEYRCTHRLIEHGDLVEGIRAQVIDKDRTPHWQHASFADVPEALIDAYLAPIGTGELP</sequence>
<dbReference type="InterPro" id="IPR032259">
    <property type="entry name" value="HIBYL-CoA-H"/>
</dbReference>
<comment type="catalytic activity">
    <reaction evidence="1">
        <text>3-hydroxy-2-methylpropanoyl-CoA + H2O = 3-hydroxy-2-methylpropanoate + CoA + H(+)</text>
        <dbReference type="Rhea" id="RHEA:20888"/>
        <dbReference type="ChEBI" id="CHEBI:11805"/>
        <dbReference type="ChEBI" id="CHEBI:15377"/>
        <dbReference type="ChEBI" id="CHEBI:15378"/>
        <dbReference type="ChEBI" id="CHEBI:57287"/>
        <dbReference type="ChEBI" id="CHEBI:57340"/>
        <dbReference type="EC" id="3.1.2.4"/>
    </reaction>
</comment>
<feature type="domain" description="Enoyl-CoA hydratase/isomerase" evidence="4">
    <location>
        <begin position="13"/>
        <end position="324"/>
    </location>
</feature>
<name>A0A2R8BVA6_9RHOB</name>
<dbReference type="SUPFAM" id="SSF52096">
    <property type="entry name" value="ClpP/crotonase"/>
    <property type="match status" value="1"/>
</dbReference>
<evidence type="ECO:0000256" key="2">
    <source>
        <dbReference type="ARBA" id="ARBA00011915"/>
    </source>
</evidence>
<dbReference type="NCBIfam" id="NF004127">
    <property type="entry name" value="PRK05617.1"/>
    <property type="match status" value="1"/>
</dbReference>
<dbReference type="RefSeq" id="WP_108893896.1">
    <property type="nucleotide sequence ID" value="NZ_ONZF01000003.1"/>
</dbReference>
<dbReference type="InterPro" id="IPR045004">
    <property type="entry name" value="ECH_dom"/>
</dbReference>
<keyword evidence="6" id="KW-1185">Reference proteome</keyword>
<dbReference type="Pfam" id="PF16113">
    <property type="entry name" value="ECH_2"/>
    <property type="match status" value="1"/>
</dbReference>
<dbReference type="GO" id="GO:0003860">
    <property type="term" value="F:3-hydroxyisobutyryl-CoA hydrolase activity"/>
    <property type="evidence" value="ECO:0007669"/>
    <property type="project" value="UniProtKB-EC"/>
</dbReference>
<accession>A0A2R8BVA6</accession>